<comment type="caution">
    <text evidence="3">The sequence shown here is derived from an EMBL/GenBank/DDBJ whole genome shotgun (WGS) entry which is preliminary data.</text>
</comment>
<dbReference type="InterPro" id="IPR019734">
    <property type="entry name" value="TPR_rpt"/>
</dbReference>
<feature type="transmembrane region" description="Helical" evidence="2">
    <location>
        <begin position="49"/>
        <end position="67"/>
    </location>
</feature>
<dbReference type="RefSeq" id="WP_202989893.1">
    <property type="nucleotide sequence ID" value="NZ_JAENHO010000001.1"/>
</dbReference>
<evidence type="ECO:0000256" key="1">
    <source>
        <dbReference type="SAM" id="MobiDB-lite"/>
    </source>
</evidence>
<feature type="region of interest" description="Disordered" evidence="1">
    <location>
        <begin position="1"/>
        <end position="23"/>
    </location>
</feature>
<keyword evidence="2" id="KW-1133">Transmembrane helix</keyword>
<dbReference type="EMBL" id="JAENHO010000001">
    <property type="protein sequence ID" value="MBL7253550.1"/>
    <property type="molecule type" value="Genomic_DNA"/>
</dbReference>
<dbReference type="Proteomes" id="UP000598996">
    <property type="component" value="Unassembled WGS sequence"/>
</dbReference>
<gene>
    <name evidence="3" type="ORF">JKJ07_04425</name>
</gene>
<protein>
    <submittedName>
        <fullName evidence="3">Tetratricopeptide repeat protein</fullName>
    </submittedName>
</protein>
<sequence length="481" mass="51940">MSQSMPSWAPPQQPRPPAPRKNSDRLAVAVGNASLLSVGYMMARRGGLAFFSLLVTFGLLVIAVPRVHSTTIEIVAVGWWLIMVVHGWFLGGGYVDTRTKVTQRIVAVCFALPVLLGLGLLRADAGEIGQTVTDARASGDCTYAMDSLDKVWFGLRIANAPLAVRGDATVEACRQLRDAGADLTTALNGSPTELNRGFATLGSVLAERPGHERMVDTTLDGFLTALPGPEPCGTVQVTEWLGKRPASNNTLDRSAEVVPELEPKALTGCADSYLADKKWQQARTTYQQLIKRYPNDPGKAKAQDGILKADIAIELDTVRQRLQGGLGSGQPPYCGNPAKYRLARPVSKGTNKTLFYGNSTQIGRLPGSWKATDVTKAVLVVCVGPDTRGAATRTCSYRGQFGLGRRYPVTFHKVAVRVKAYEIRTGRLVSNRALQFGGSSCPATISYRTPAYGIDTGPPRHMDVKINANDVRAQFQKVITR</sequence>
<name>A0ABS1VG15_9ACTN</name>
<feature type="transmembrane region" description="Helical" evidence="2">
    <location>
        <begin position="101"/>
        <end position="121"/>
    </location>
</feature>
<evidence type="ECO:0000256" key="2">
    <source>
        <dbReference type="SAM" id="Phobius"/>
    </source>
</evidence>
<organism evidence="3 4">
    <name type="scientific">Paractinoplanes lichenicola</name>
    <dbReference type="NCBI Taxonomy" id="2802976"/>
    <lineage>
        <taxon>Bacteria</taxon>
        <taxon>Bacillati</taxon>
        <taxon>Actinomycetota</taxon>
        <taxon>Actinomycetes</taxon>
        <taxon>Micromonosporales</taxon>
        <taxon>Micromonosporaceae</taxon>
        <taxon>Paractinoplanes</taxon>
    </lineage>
</organism>
<reference evidence="3 4" key="1">
    <citation type="submission" date="2021-01" db="EMBL/GenBank/DDBJ databases">
        <title>Actinoplanes sp. nov. LDG1-01 isolated from lichen.</title>
        <authorList>
            <person name="Saeng-In P."/>
            <person name="Phongsopitanun W."/>
            <person name="Kanchanasin P."/>
            <person name="Yuki M."/>
            <person name="Kudo T."/>
            <person name="Ohkuma M."/>
            <person name="Tanasupawat S."/>
        </authorList>
    </citation>
    <scope>NUCLEOTIDE SEQUENCE [LARGE SCALE GENOMIC DNA]</scope>
    <source>
        <strain evidence="3 4">LDG1-01</strain>
    </source>
</reference>
<keyword evidence="2" id="KW-0472">Membrane</keyword>
<evidence type="ECO:0000313" key="3">
    <source>
        <dbReference type="EMBL" id="MBL7253550.1"/>
    </source>
</evidence>
<proteinExistence type="predicted"/>
<dbReference type="Pfam" id="PF13174">
    <property type="entry name" value="TPR_6"/>
    <property type="match status" value="1"/>
</dbReference>
<dbReference type="Gene3D" id="1.25.40.10">
    <property type="entry name" value="Tetratricopeptide repeat domain"/>
    <property type="match status" value="1"/>
</dbReference>
<dbReference type="InterPro" id="IPR011990">
    <property type="entry name" value="TPR-like_helical_dom_sf"/>
</dbReference>
<feature type="transmembrane region" description="Helical" evidence="2">
    <location>
        <begin position="74"/>
        <end position="95"/>
    </location>
</feature>
<keyword evidence="2" id="KW-0812">Transmembrane</keyword>
<keyword evidence="4" id="KW-1185">Reference proteome</keyword>
<accession>A0ABS1VG15</accession>
<feature type="compositionally biased region" description="Pro residues" evidence="1">
    <location>
        <begin position="8"/>
        <end position="19"/>
    </location>
</feature>
<evidence type="ECO:0000313" key="4">
    <source>
        <dbReference type="Proteomes" id="UP000598996"/>
    </source>
</evidence>